<evidence type="ECO:0000259" key="4">
    <source>
        <dbReference type="PROSITE" id="PS50061"/>
    </source>
</evidence>
<evidence type="ECO:0000256" key="2">
    <source>
        <dbReference type="ARBA" id="ARBA00023125"/>
    </source>
</evidence>
<dbReference type="GO" id="GO:0006357">
    <property type="term" value="P:regulation of transcription by RNA polymerase II"/>
    <property type="evidence" value="ECO:0000318"/>
    <property type="project" value="GO_Central"/>
</dbReference>
<dbReference type="GO" id="GO:0005634">
    <property type="term" value="C:nucleus"/>
    <property type="evidence" value="ECO:0000318"/>
    <property type="project" value="GO_Central"/>
</dbReference>
<comment type="subcellular location">
    <subcellularLocation>
        <location evidence="3">Nucleus</location>
    </subcellularLocation>
</comment>
<dbReference type="Pfam" id="PF00178">
    <property type="entry name" value="Ets"/>
    <property type="match status" value="1"/>
</dbReference>
<evidence type="ECO:0000256" key="3">
    <source>
        <dbReference type="RuleBase" id="RU004019"/>
    </source>
</evidence>
<dbReference type="GO" id="GO:0030154">
    <property type="term" value="P:cell differentiation"/>
    <property type="evidence" value="ECO:0000318"/>
    <property type="project" value="GO_Central"/>
</dbReference>
<dbReference type="PANTHER" id="PTHR11849:SF191">
    <property type="entry name" value="ECDYSONE-INDUCED PROTEIN 74EF ISOFORM B"/>
    <property type="match status" value="1"/>
</dbReference>
<dbReference type="AlphaFoldDB" id="B3S710"/>
<dbReference type="SUPFAM" id="SSF46785">
    <property type="entry name" value="Winged helix' DNA-binding domain"/>
    <property type="match status" value="1"/>
</dbReference>
<keyword evidence="3" id="KW-0539">Nucleus</keyword>
<keyword evidence="6" id="KW-1185">Reference proteome</keyword>
<dbReference type="InterPro" id="IPR036390">
    <property type="entry name" value="WH_DNA-bd_sf"/>
</dbReference>
<dbReference type="PhylomeDB" id="B3S710"/>
<dbReference type="FunFam" id="1.10.10.10:FF:001606">
    <property type="entry name" value="Uncharacterized protein"/>
    <property type="match status" value="1"/>
</dbReference>
<dbReference type="PROSITE" id="PS50061">
    <property type="entry name" value="ETS_DOMAIN_3"/>
    <property type="match status" value="1"/>
</dbReference>
<dbReference type="OMA" id="QIMWLEK"/>
<comment type="similarity">
    <text evidence="1 3">Belongs to the ETS family.</text>
</comment>
<dbReference type="STRING" id="10228.B3S710"/>
<organism evidence="5 6">
    <name type="scientific">Trichoplax adhaerens</name>
    <name type="common">Trichoplax reptans</name>
    <dbReference type="NCBI Taxonomy" id="10228"/>
    <lineage>
        <taxon>Eukaryota</taxon>
        <taxon>Metazoa</taxon>
        <taxon>Placozoa</taxon>
        <taxon>Uniplacotomia</taxon>
        <taxon>Trichoplacea</taxon>
        <taxon>Trichoplacidae</taxon>
        <taxon>Trichoplax</taxon>
    </lineage>
</organism>
<accession>B3S710</accession>
<dbReference type="EMBL" id="DS985253">
    <property type="protein sequence ID" value="EDV21404.1"/>
    <property type="molecule type" value="Genomic_DNA"/>
</dbReference>
<sequence length="79" mass="9542">LWKFLLKMLLSGEHDSQIMWLEKKKGTFKFINSSAVASLWGKHKNKPNMTYETLSRSIRFYYKSQILRKVPKQRLVYQF</sequence>
<proteinExistence type="inferred from homology"/>
<evidence type="ECO:0000256" key="1">
    <source>
        <dbReference type="ARBA" id="ARBA00005562"/>
    </source>
</evidence>
<dbReference type="OrthoDB" id="8196042at2759"/>
<feature type="non-terminal residue" evidence="5">
    <location>
        <position position="1"/>
    </location>
</feature>
<dbReference type="CTD" id="6757300"/>
<dbReference type="SMART" id="SM00413">
    <property type="entry name" value="ETS"/>
    <property type="match status" value="1"/>
</dbReference>
<evidence type="ECO:0000313" key="6">
    <source>
        <dbReference type="Proteomes" id="UP000009022"/>
    </source>
</evidence>
<dbReference type="InterPro" id="IPR046328">
    <property type="entry name" value="ETS_fam"/>
</dbReference>
<feature type="non-terminal residue" evidence="5">
    <location>
        <position position="79"/>
    </location>
</feature>
<protein>
    <recommendedName>
        <fullName evidence="4">ETS domain-containing protein</fullName>
    </recommendedName>
</protein>
<dbReference type="InterPro" id="IPR000418">
    <property type="entry name" value="Ets_dom"/>
</dbReference>
<dbReference type="Gene3D" id="1.10.10.10">
    <property type="entry name" value="Winged helix-like DNA-binding domain superfamily/Winged helix DNA-binding domain"/>
    <property type="match status" value="1"/>
</dbReference>
<feature type="domain" description="ETS" evidence="4">
    <location>
        <begin position="1"/>
        <end position="79"/>
    </location>
</feature>
<dbReference type="PROSITE" id="PS00346">
    <property type="entry name" value="ETS_DOMAIN_2"/>
    <property type="match status" value="1"/>
</dbReference>
<dbReference type="GO" id="GO:0000981">
    <property type="term" value="F:DNA-binding transcription factor activity, RNA polymerase II-specific"/>
    <property type="evidence" value="ECO:0000318"/>
    <property type="project" value="GO_Central"/>
</dbReference>
<keyword evidence="2 3" id="KW-0238">DNA-binding</keyword>
<dbReference type="HOGENOM" id="CLU_099695_1_1_1"/>
<dbReference type="GeneID" id="6757300"/>
<dbReference type="PRINTS" id="PR00454">
    <property type="entry name" value="ETSDOMAIN"/>
</dbReference>
<dbReference type="InterPro" id="IPR036388">
    <property type="entry name" value="WH-like_DNA-bd_sf"/>
</dbReference>
<gene>
    <name evidence="5" type="ORF">TRIADDRAFT_17503</name>
</gene>
<dbReference type="RefSeq" id="XP_002116004.1">
    <property type="nucleotide sequence ID" value="XM_002115968.1"/>
</dbReference>
<dbReference type="InParanoid" id="B3S710"/>
<dbReference type="PANTHER" id="PTHR11849">
    <property type="entry name" value="ETS"/>
    <property type="match status" value="1"/>
</dbReference>
<dbReference type="Proteomes" id="UP000009022">
    <property type="component" value="Unassembled WGS sequence"/>
</dbReference>
<dbReference type="eggNOG" id="KOG3804">
    <property type="taxonomic scope" value="Eukaryota"/>
</dbReference>
<name>B3S710_TRIAD</name>
<evidence type="ECO:0000313" key="5">
    <source>
        <dbReference type="EMBL" id="EDV21404.1"/>
    </source>
</evidence>
<dbReference type="KEGG" id="tad:TRIADDRAFT_17503"/>
<reference evidence="5 6" key="1">
    <citation type="journal article" date="2008" name="Nature">
        <title>The Trichoplax genome and the nature of placozoans.</title>
        <authorList>
            <person name="Srivastava M."/>
            <person name="Begovic E."/>
            <person name="Chapman J."/>
            <person name="Putnam N.H."/>
            <person name="Hellsten U."/>
            <person name="Kawashima T."/>
            <person name="Kuo A."/>
            <person name="Mitros T."/>
            <person name="Salamov A."/>
            <person name="Carpenter M.L."/>
            <person name="Signorovitch A.Y."/>
            <person name="Moreno M.A."/>
            <person name="Kamm K."/>
            <person name="Grimwood J."/>
            <person name="Schmutz J."/>
            <person name="Shapiro H."/>
            <person name="Grigoriev I.V."/>
            <person name="Buss L.W."/>
            <person name="Schierwater B."/>
            <person name="Dellaporta S.L."/>
            <person name="Rokhsar D.S."/>
        </authorList>
    </citation>
    <scope>NUCLEOTIDE SEQUENCE [LARGE SCALE GENOMIC DNA]</scope>
    <source>
        <strain evidence="5 6">Grell-BS-1999</strain>
    </source>
</reference>
<dbReference type="GO" id="GO:0043565">
    <property type="term" value="F:sequence-specific DNA binding"/>
    <property type="evidence" value="ECO:0007669"/>
    <property type="project" value="InterPro"/>
</dbReference>